<accession>A0A8S3QZU8</accession>
<organism evidence="3 4">
    <name type="scientific">Mytilus edulis</name>
    <name type="common">Blue mussel</name>
    <dbReference type="NCBI Taxonomy" id="6550"/>
    <lineage>
        <taxon>Eukaryota</taxon>
        <taxon>Metazoa</taxon>
        <taxon>Spiralia</taxon>
        <taxon>Lophotrochozoa</taxon>
        <taxon>Mollusca</taxon>
        <taxon>Bivalvia</taxon>
        <taxon>Autobranchia</taxon>
        <taxon>Pteriomorphia</taxon>
        <taxon>Mytilida</taxon>
        <taxon>Mytiloidea</taxon>
        <taxon>Mytilidae</taxon>
        <taxon>Mytilinae</taxon>
        <taxon>Mytilus</taxon>
    </lineage>
</organism>
<evidence type="ECO:0000313" key="3">
    <source>
        <dbReference type="EMBL" id="CAG2199759.1"/>
    </source>
</evidence>
<evidence type="ECO:0000256" key="1">
    <source>
        <dbReference type="SAM" id="MobiDB-lite"/>
    </source>
</evidence>
<dbReference type="PANTHER" id="PTHR33845">
    <property type="entry name" value="C2H2-TYPE DOMAIN-CONTAINING PROTEIN"/>
    <property type="match status" value="1"/>
</dbReference>
<dbReference type="PANTHER" id="PTHR33845:SF1">
    <property type="entry name" value="C2H2-TYPE DOMAIN-CONTAINING PROTEIN"/>
    <property type="match status" value="1"/>
</dbReference>
<keyword evidence="4" id="KW-1185">Reference proteome</keyword>
<dbReference type="OrthoDB" id="6145445at2759"/>
<comment type="caution">
    <text evidence="3">The sequence shown here is derived from an EMBL/GenBank/DDBJ whole genome shotgun (WGS) entry which is preliminary data.</text>
</comment>
<evidence type="ECO:0000313" key="4">
    <source>
        <dbReference type="Proteomes" id="UP000683360"/>
    </source>
</evidence>
<dbReference type="EMBL" id="CAJPWZ010000722">
    <property type="protein sequence ID" value="CAG2199759.1"/>
    <property type="molecule type" value="Genomic_DNA"/>
</dbReference>
<gene>
    <name evidence="3" type="ORF">MEDL_14322</name>
</gene>
<feature type="domain" description="C2H2-type" evidence="2">
    <location>
        <begin position="649"/>
        <end position="673"/>
    </location>
</feature>
<dbReference type="InterPro" id="IPR013087">
    <property type="entry name" value="Znf_C2H2_type"/>
</dbReference>
<feature type="region of interest" description="Disordered" evidence="1">
    <location>
        <begin position="149"/>
        <end position="168"/>
    </location>
</feature>
<reference evidence="3" key="1">
    <citation type="submission" date="2021-03" db="EMBL/GenBank/DDBJ databases">
        <authorList>
            <person name="Bekaert M."/>
        </authorList>
    </citation>
    <scope>NUCLEOTIDE SEQUENCE</scope>
</reference>
<dbReference type="Proteomes" id="UP000683360">
    <property type="component" value="Unassembled WGS sequence"/>
</dbReference>
<protein>
    <recommendedName>
        <fullName evidence="2">C2H2-type domain-containing protein</fullName>
    </recommendedName>
</protein>
<sequence length="837" mass="94879">MFPRIKLESIICWKTGNTQWDTPIKQCHTHMLNSKISPVKYMIKKDLNESNASTVRYVKRKANETIHCVLDQIAPGQSSKILELVGADIKSVPVRIESDTSITNLIAKLYSESDNNMLKCQLLSLISSPNMHTKSELMELIPDLTKHKIDQSRTHASQHGPGSLPLKKELSHRNRMDEVKLDHALSFFLNPDFQQICSYGTKKLEFDNGEVVTIPQIVRTTCHSLLIDMYASYCNEEHFNPLSKSTQFKLLATCAAAKRSNLSGLDNISADGATSMDNIIATLQKLQEHDISKDELEETTSDVKALKLYMKTMYKFDIKKTSHCKDHCINFALSNTKDVLLQESCTDHIHDDVCNSCNLLGNVTEQIFKSIQKVSDEESRDDLYTTTTIDINNVKQWKAHQLRTKNQDEARLKLMESLEPHQLLLVMDWAMKFLPMRYREKQSDFFGQKGLNWHVSVAIVKPENTTLQHKTYVHLFDGVRQDCLYGISQRTGLKILRYDYSEAQSGKSFCDAKIAHMRSKMKMFVSSGNNISSAEEMKAAIMSGAGVTGCQCAVADVDTSKQEMTSHRFKGVNSFSNLEFQDGDILVWNSYNIGIGKKIPRSSVLRQEQGETGLNVINDFSEPRATYGAIKSKDNSTTANHQESDIFECPEPGCCATFSSFHDIETHQSSGRHLINGLSTYDKVRKRWVETCNANFHNTVNFSNMSDRDTEGTSSDMGWALRKERKFVRFSTEVKDFLKQEFEAGEISGKKSNPVTTSINMRTKVDEHGVRVFKADQFLQPSQIASFFARLSVMSKKTAPQQGTLDLPEENDDDLFNIIREIEEGEIREVILNEDLQ</sequence>
<name>A0A8S3QZU8_MYTED</name>
<dbReference type="PROSITE" id="PS00028">
    <property type="entry name" value="ZINC_FINGER_C2H2_1"/>
    <property type="match status" value="1"/>
</dbReference>
<proteinExistence type="predicted"/>
<evidence type="ECO:0000259" key="2">
    <source>
        <dbReference type="PROSITE" id="PS00028"/>
    </source>
</evidence>
<dbReference type="AlphaFoldDB" id="A0A8S3QZU8"/>